<dbReference type="Proteomes" id="UP000240978">
    <property type="component" value="Unassembled WGS sequence"/>
</dbReference>
<proteinExistence type="predicted"/>
<sequence>MNDGVIPKLSNGQMLYNSGANSITFNEVKMRLCGEVI</sequence>
<keyword evidence="2" id="KW-1185">Reference proteome</keyword>
<organism evidence="1 2">
    <name type="scientific">Chitinophaga ginsengisoli</name>
    <dbReference type="NCBI Taxonomy" id="363837"/>
    <lineage>
        <taxon>Bacteria</taxon>
        <taxon>Pseudomonadati</taxon>
        <taxon>Bacteroidota</taxon>
        <taxon>Chitinophagia</taxon>
        <taxon>Chitinophagales</taxon>
        <taxon>Chitinophagaceae</taxon>
        <taxon>Chitinophaga</taxon>
    </lineage>
</organism>
<protein>
    <submittedName>
        <fullName evidence="1">Uncharacterized protein</fullName>
    </submittedName>
</protein>
<dbReference type="EMBL" id="PYGK01000008">
    <property type="protein sequence ID" value="PSL28169.1"/>
    <property type="molecule type" value="Genomic_DNA"/>
</dbReference>
<accession>A0A2P8G2G6</accession>
<evidence type="ECO:0000313" key="2">
    <source>
        <dbReference type="Proteomes" id="UP000240978"/>
    </source>
</evidence>
<name>A0A2P8G2G6_9BACT</name>
<evidence type="ECO:0000313" key="1">
    <source>
        <dbReference type="EMBL" id="PSL28169.1"/>
    </source>
</evidence>
<dbReference type="AlphaFoldDB" id="A0A2P8G2G6"/>
<gene>
    <name evidence="1" type="ORF">CLV42_10888</name>
</gene>
<comment type="caution">
    <text evidence="1">The sequence shown here is derived from an EMBL/GenBank/DDBJ whole genome shotgun (WGS) entry which is preliminary data.</text>
</comment>
<reference evidence="1 2" key="1">
    <citation type="submission" date="2018-03" db="EMBL/GenBank/DDBJ databases">
        <title>Genomic Encyclopedia of Archaeal and Bacterial Type Strains, Phase II (KMG-II): from individual species to whole genera.</title>
        <authorList>
            <person name="Goeker M."/>
        </authorList>
    </citation>
    <scope>NUCLEOTIDE SEQUENCE [LARGE SCALE GENOMIC DNA]</scope>
    <source>
        <strain evidence="1 2">DSM 18107</strain>
    </source>
</reference>